<evidence type="ECO:0000313" key="3">
    <source>
        <dbReference type="EMBL" id="CAE0467532.1"/>
    </source>
</evidence>
<name>A0A7S3VA69_9STRA</name>
<reference evidence="3" key="1">
    <citation type="submission" date="2021-01" db="EMBL/GenBank/DDBJ databases">
        <authorList>
            <person name="Corre E."/>
            <person name="Pelletier E."/>
            <person name="Niang G."/>
            <person name="Scheremetjew M."/>
            <person name="Finn R."/>
            <person name="Kale V."/>
            <person name="Holt S."/>
            <person name="Cochrane G."/>
            <person name="Meng A."/>
            <person name="Brown T."/>
            <person name="Cohen L."/>
        </authorList>
    </citation>
    <scope>NUCLEOTIDE SEQUENCE</scope>
    <source>
        <strain evidence="3">MM31A-1</strain>
    </source>
</reference>
<organism evidence="3">
    <name type="scientific">Chaetoceros debilis</name>
    <dbReference type="NCBI Taxonomy" id="122233"/>
    <lineage>
        <taxon>Eukaryota</taxon>
        <taxon>Sar</taxon>
        <taxon>Stramenopiles</taxon>
        <taxon>Ochrophyta</taxon>
        <taxon>Bacillariophyta</taxon>
        <taxon>Coscinodiscophyceae</taxon>
        <taxon>Chaetocerotophycidae</taxon>
        <taxon>Chaetocerotales</taxon>
        <taxon>Chaetocerotaceae</taxon>
        <taxon>Chaetoceros</taxon>
    </lineage>
</organism>
<dbReference type="Gene3D" id="2.170.270.10">
    <property type="entry name" value="SET domain"/>
    <property type="match status" value="1"/>
</dbReference>
<feature type="compositionally biased region" description="Basic and acidic residues" evidence="1">
    <location>
        <begin position="47"/>
        <end position="69"/>
    </location>
</feature>
<dbReference type="InterPro" id="IPR001214">
    <property type="entry name" value="SET_dom"/>
</dbReference>
<evidence type="ECO:0000259" key="2">
    <source>
        <dbReference type="PROSITE" id="PS50280"/>
    </source>
</evidence>
<sequence>MEYYCILHTIRKFLRSSVALVPLLLLSWLIITSFTSASTIHVSNPSSHEKVHDHDHDHNHDQRNENEKENDTHFQCSLYLAPSSIPNAGFGIYALRDIPNDGAILPKFLTGLDTSSYSSSSSSYSSSSDAPTVVMCDEESHHPTMDTAWHHGNYVWSGESGIMSMSARECDSVTENVMTFGSMANYHPALHNIVPVSTQPYDDTILDRYSDPGAGAISYHAGQVFGATRDIRAGEELFCDYGEGWLDGYDDDEEGRGGARGFAKHVPRTTDYQQASPWRCFIK</sequence>
<protein>
    <recommendedName>
        <fullName evidence="2">SET domain-containing protein</fullName>
    </recommendedName>
</protein>
<feature type="domain" description="SET" evidence="2">
    <location>
        <begin position="76"/>
        <end position="242"/>
    </location>
</feature>
<dbReference type="PROSITE" id="PS50280">
    <property type="entry name" value="SET"/>
    <property type="match status" value="1"/>
</dbReference>
<feature type="region of interest" description="Disordered" evidence="1">
    <location>
        <begin position="45"/>
        <end position="69"/>
    </location>
</feature>
<dbReference type="Pfam" id="PF00856">
    <property type="entry name" value="SET"/>
    <property type="match status" value="1"/>
</dbReference>
<dbReference type="SUPFAM" id="SSF82199">
    <property type="entry name" value="SET domain"/>
    <property type="match status" value="1"/>
</dbReference>
<gene>
    <name evidence="3" type="ORF">CDEB00056_LOCUS12384</name>
</gene>
<accession>A0A7S3VA69</accession>
<dbReference type="AlphaFoldDB" id="A0A7S3VA69"/>
<proteinExistence type="predicted"/>
<evidence type="ECO:0000256" key="1">
    <source>
        <dbReference type="SAM" id="MobiDB-lite"/>
    </source>
</evidence>
<dbReference type="InterPro" id="IPR046341">
    <property type="entry name" value="SET_dom_sf"/>
</dbReference>
<dbReference type="EMBL" id="HBIO01016068">
    <property type="protein sequence ID" value="CAE0467532.1"/>
    <property type="molecule type" value="Transcribed_RNA"/>
</dbReference>